<evidence type="ECO:0000313" key="1">
    <source>
        <dbReference type="EMBL" id="MCP2727227.1"/>
    </source>
</evidence>
<gene>
    <name evidence="1" type="ORF">NJ959_01910</name>
</gene>
<reference evidence="1" key="1">
    <citation type="submission" date="2022-06" db="EMBL/GenBank/DDBJ databases">
        <title>New cyanobacteria of genus Symplocastrum in benthos of Lake Baikal.</title>
        <authorList>
            <person name="Sorokovikova E."/>
            <person name="Tikhonova I."/>
            <person name="Krasnopeev A."/>
            <person name="Evseev P."/>
            <person name="Gladkikh A."/>
            <person name="Belykh O."/>
        </authorList>
    </citation>
    <scope>NUCLEOTIDE SEQUENCE</scope>
    <source>
        <strain evidence="1">BBK-W-15</strain>
    </source>
</reference>
<dbReference type="Proteomes" id="UP001204953">
    <property type="component" value="Unassembled WGS sequence"/>
</dbReference>
<name>A0AAE3GNN5_9CYAN</name>
<proteinExistence type="predicted"/>
<comment type="caution">
    <text evidence="1">The sequence shown here is derived from an EMBL/GenBank/DDBJ whole genome shotgun (WGS) entry which is preliminary data.</text>
</comment>
<dbReference type="EMBL" id="JAMZMM010000009">
    <property type="protein sequence ID" value="MCP2727227.1"/>
    <property type="molecule type" value="Genomic_DNA"/>
</dbReference>
<accession>A0AAE3GNN5</accession>
<organism evidence="1 2">
    <name type="scientific">Limnofasciculus baicalensis BBK-W-15</name>
    <dbReference type="NCBI Taxonomy" id="2699891"/>
    <lineage>
        <taxon>Bacteria</taxon>
        <taxon>Bacillati</taxon>
        <taxon>Cyanobacteriota</taxon>
        <taxon>Cyanophyceae</taxon>
        <taxon>Coleofasciculales</taxon>
        <taxon>Coleofasciculaceae</taxon>
        <taxon>Limnofasciculus</taxon>
        <taxon>Limnofasciculus baicalensis</taxon>
    </lineage>
</organism>
<protein>
    <submittedName>
        <fullName evidence="1">Amidase</fullName>
    </submittedName>
</protein>
<keyword evidence="2" id="KW-1185">Reference proteome</keyword>
<evidence type="ECO:0000313" key="2">
    <source>
        <dbReference type="Proteomes" id="UP001204953"/>
    </source>
</evidence>
<sequence length="35" mass="4007">MGQTQTRLPIGIQIVGKPWRKIELFAIGSIYKLHL</sequence>
<dbReference type="AlphaFoldDB" id="A0AAE3GNN5"/>